<dbReference type="Proteomes" id="UP000308114">
    <property type="component" value="Unassembled WGS sequence"/>
</dbReference>
<keyword evidence="4" id="KW-0762">Sugar transport</keyword>
<feature type="transmembrane region" description="Helical" evidence="12">
    <location>
        <begin position="212"/>
        <end position="233"/>
    </location>
</feature>
<dbReference type="InterPro" id="IPR001996">
    <property type="entry name" value="PTS_IIB_1"/>
</dbReference>
<feature type="transmembrane region" description="Helical" evidence="12">
    <location>
        <begin position="144"/>
        <end position="162"/>
    </location>
</feature>
<reference evidence="16 17" key="1">
    <citation type="submission" date="2018-01" db="EMBL/GenBank/DDBJ databases">
        <title>Bacillales members from the olive rhizosphere are effective biological control agents against Verticillium dahliae.</title>
        <authorList>
            <person name="Gomez-Lama C."/>
            <person name="Legarda G."/>
            <person name="Ruano-Rosa D."/>
            <person name="Pizarro-Tobias P."/>
            <person name="Valverde-Corredor A."/>
            <person name="Niqui J.L."/>
            <person name="Trivino J.C."/>
            <person name="Roca A."/>
            <person name="Mercado-Blanco J."/>
        </authorList>
    </citation>
    <scope>NUCLEOTIDE SEQUENCE [LARGE SCALE GENOMIC DNA]</scope>
    <source>
        <strain evidence="16 17">PIC167</strain>
    </source>
</reference>
<keyword evidence="8" id="KW-0418">Kinase</keyword>
<dbReference type="PANTHER" id="PTHR30175:SF1">
    <property type="entry name" value="PTS SYSTEM ARBUTIN-, CELLOBIOSE-, AND SALICIN-SPECIFIC EIIBC COMPONENT-RELATED"/>
    <property type="match status" value="1"/>
</dbReference>
<dbReference type="InterPro" id="IPR013013">
    <property type="entry name" value="PTS_EIIC_1"/>
</dbReference>
<dbReference type="PROSITE" id="PS51093">
    <property type="entry name" value="PTS_EIIA_TYPE_1"/>
    <property type="match status" value="1"/>
</dbReference>
<accession>A0A4V5SUS6</accession>
<dbReference type="SUPFAM" id="SSF55604">
    <property type="entry name" value="Glucose permease domain IIB"/>
    <property type="match status" value="1"/>
</dbReference>
<dbReference type="GO" id="GO:0005886">
    <property type="term" value="C:plasma membrane"/>
    <property type="evidence" value="ECO:0007669"/>
    <property type="project" value="UniProtKB-SubCell"/>
</dbReference>
<feature type="domain" description="PTS EIIA type-1" evidence="13">
    <location>
        <begin position="513"/>
        <end position="614"/>
    </location>
</feature>
<feature type="transmembrane region" description="Helical" evidence="12">
    <location>
        <begin position="245"/>
        <end position="264"/>
    </location>
</feature>
<dbReference type="InterPro" id="IPR011055">
    <property type="entry name" value="Dup_hybrid_motif"/>
</dbReference>
<evidence type="ECO:0000256" key="3">
    <source>
        <dbReference type="ARBA" id="ARBA00022475"/>
    </source>
</evidence>
<dbReference type="Pfam" id="PF00358">
    <property type="entry name" value="PTS_EIIA_1"/>
    <property type="match status" value="1"/>
</dbReference>
<proteinExistence type="predicted"/>
<evidence type="ECO:0000259" key="15">
    <source>
        <dbReference type="PROSITE" id="PS51103"/>
    </source>
</evidence>
<dbReference type="RefSeq" id="WP_137060413.1">
    <property type="nucleotide sequence ID" value="NZ_PNXQ01000003.1"/>
</dbReference>
<keyword evidence="9 12" id="KW-1133">Transmembrane helix</keyword>
<dbReference type="InterPro" id="IPR001127">
    <property type="entry name" value="PTS_EIIA_1_perm"/>
</dbReference>
<evidence type="ECO:0000256" key="10">
    <source>
        <dbReference type="ARBA" id="ARBA00023136"/>
    </source>
</evidence>
<name>A0A4V5SUS6_9BACL</name>
<keyword evidence="2" id="KW-0813">Transport</keyword>
<keyword evidence="5" id="KW-0808">Transferase</keyword>
<dbReference type="Pfam" id="PF00367">
    <property type="entry name" value="PTS_EIIB"/>
    <property type="match status" value="1"/>
</dbReference>
<dbReference type="EMBL" id="PNXQ01000003">
    <property type="protein sequence ID" value="TKH46211.1"/>
    <property type="molecule type" value="Genomic_DNA"/>
</dbReference>
<evidence type="ECO:0000256" key="8">
    <source>
        <dbReference type="ARBA" id="ARBA00022777"/>
    </source>
</evidence>
<feature type="active site" description="Phosphocysteine intermediate; for EIIB activity" evidence="11">
    <location>
        <position position="25"/>
    </location>
</feature>
<evidence type="ECO:0000259" key="14">
    <source>
        <dbReference type="PROSITE" id="PS51098"/>
    </source>
</evidence>
<dbReference type="PROSITE" id="PS00371">
    <property type="entry name" value="PTS_EIIA_TYPE_1_HIS"/>
    <property type="match status" value="1"/>
</dbReference>
<dbReference type="Gene3D" id="2.70.70.10">
    <property type="entry name" value="Glucose Permease (Domain IIA)"/>
    <property type="match status" value="1"/>
</dbReference>
<evidence type="ECO:0000313" key="17">
    <source>
        <dbReference type="Proteomes" id="UP000308114"/>
    </source>
</evidence>
<keyword evidence="10 12" id="KW-0472">Membrane</keyword>
<comment type="subcellular location">
    <subcellularLocation>
        <location evidence="1">Cell membrane</location>
        <topology evidence="1">Multi-pass membrane protein</topology>
    </subcellularLocation>
</comment>
<dbReference type="PROSITE" id="PS51103">
    <property type="entry name" value="PTS_EIIC_TYPE_1"/>
    <property type="match status" value="1"/>
</dbReference>
<keyword evidence="7 12" id="KW-0812">Transmembrane</keyword>
<dbReference type="Gene3D" id="3.30.1360.60">
    <property type="entry name" value="Glucose permease domain IIB"/>
    <property type="match status" value="1"/>
</dbReference>
<feature type="domain" description="PTS EIIC type-1" evidence="15">
    <location>
        <begin position="103"/>
        <end position="461"/>
    </location>
</feature>
<protein>
    <submittedName>
        <fullName evidence="16">PTS beta-glucoside transporter subunit EIIBCA</fullName>
    </submittedName>
</protein>
<feature type="transmembrane region" description="Helical" evidence="12">
    <location>
        <begin position="174"/>
        <end position="192"/>
    </location>
</feature>
<feature type="transmembrane region" description="Helical" evidence="12">
    <location>
        <begin position="384"/>
        <end position="404"/>
    </location>
</feature>
<evidence type="ECO:0000256" key="4">
    <source>
        <dbReference type="ARBA" id="ARBA00022597"/>
    </source>
</evidence>
<dbReference type="CDD" id="cd00212">
    <property type="entry name" value="PTS_IIB_glc"/>
    <property type="match status" value="1"/>
</dbReference>
<evidence type="ECO:0000256" key="7">
    <source>
        <dbReference type="ARBA" id="ARBA00022692"/>
    </source>
</evidence>
<dbReference type="PANTHER" id="PTHR30175">
    <property type="entry name" value="PHOSPHOTRANSFERASE SYSTEM TRANSPORT PROTEIN"/>
    <property type="match status" value="1"/>
</dbReference>
<feature type="domain" description="PTS EIIB type-1" evidence="14">
    <location>
        <begin position="3"/>
        <end position="85"/>
    </location>
</feature>
<keyword evidence="6" id="KW-0598">Phosphotransferase system</keyword>
<dbReference type="FunFam" id="2.70.70.10:FF:000001">
    <property type="entry name" value="PTS system glucose-specific IIA component"/>
    <property type="match status" value="1"/>
</dbReference>
<dbReference type="InterPro" id="IPR018113">
    <property type="entry name" value="PTrfase_EIIB_Cys"/>
</dbReference>
<evidence type="ECO:0000256" key="1">
    <source>
        <dbReference type="ARBA" id="ARBA00004651"/>
    </source>
</evidence>
<dbReference type="GO" id="GO:0015771">
    <property type="term" value="P:trehalose transport"/>
    <property type="evidence" value="ECO:0007669"/>
    <property type="project" value="TreeGrafter"/>
</dbReference>
<dbReference type="InterPro" id="IPR050558">
    <property type="entry name" value="PTS_Sugar-Specific_Components"/>
</dbReference>
<dbReference type="GO" id="GO:0090589">
    <property type="term" value="F:protein-phosphocysteine-trehalose phosphotransferase system transporter activity"/>
    <property type="evidence" value="ECO:0007669"/>
    <property type="project" value="TreeGrafter"/>
</dbReference>
<gene>
    <name evidence="16" type="ORF">C1I60_02795</name>
</gene>
<comment type="caution">
    <text evidence="16">The sequence shown here is derived from an EMBL/GenBank/DDBJ whole genome shotgun (WGS) entry which is preliminary data.</text>
</comment>
<evidence type="ECO:0000256" key="6">
    <source>
        <dbReference type="ARBA" id="ARBA00022683"/>
    </source>
</evidence>
<feature type="transmembrane region" description="Helical" evidence="12">
    <location>
        <begin position="424"/>
        <end position="447"/>
    </location>
</feature>
<dbReference type="InterPro" id="IPR003352">
    <property type="entry name" value="PTS_EIIC"/>
</dbReference>
<dbReference type="GO" id="GO:0016301">
    <property type="term" value="F:kinase activity"/>
    <property type="evidence" value="ECO:0007669"/>
    <property type="project" value="UniProtKB-KW"/>
</dbReference>
<keyword evidence="3" id="KW-1003">Cell membrane</keyword>
<dbReference type="PROSITE" id="PS01035">
    <property type="entry name" value="PTS_EIIB_TYPE_1_CYS"/>
    <property type="match status" value="1"/>
</dbReference>
<dbReference type="InterPro" id="IPR036878">
    <property type="entry name" value="Glu_permease_IIB"/>
</dbReference>
<evidence type="ECO:0000256" key="2">
    <source>
        <dbReference type="ARBA" id="ARBA00022448"/>
    </source>
</evidence>
<dbReference type="NCBIfam" id="TIGR00830">
    <property type="entry name" value="PTBA"/>
    <property type="match status" value="1"/>
</dbReference>
<organism evidence="16 17">
    <name type="scientific">Paenibacillus terrae</name>
    <dbReference type="NCBI Taxonomy" id="159743"/>
    <lineage>
        <taxon>Bacteria</taxon>
        <taxon>Bacillati</taxon>
        <taxon>Bacillota</taxon>
        <taxon>Bacilli</taxon>
        <taxon>Bacillales</taxon>
        <taxon>Paenibacillaceae</taxon>
        <taxon>Paenibacillus</taxon>
    </lineage>
</organism>
<dbReference type="Pfam" id="PF02378">
    <property type="entry name" value="PTS_EIIC"/>
    <property type="match status" value="1"/>
</dbReference>
<dbReference type="GO" id="GO:0008982">
    <property type="term" value="F:protein-N(PI)-phosphohistidine-sugar phosphotransferase activity"/>
    <property type="evidence" value="ECO:0007669"/>
    <property type="project" value="InterPro"/>
</dbReference>
<dbReference type="AlphaFoldDB" id="A0A4V5SUS6"/>
<evidence type="ECO:0000256" key="5">
    <source>
        <dbReference type="ARBA" id="ARBA00022679"/>
    </source>
</evidence>
<evidence type="ECO:0000259" key="13">
    <source>
        <dbReference type="PROSITE" id="PS51093"/>
    </source>
</evidence>
<evidence type="ECO:0000313" key="16">
    <source>
        <dbReference type="EMBL" id="TKH46211.1"/>
    </source>
</evidence>
<dbReference type="SUPFAM" id="SSF51261">
    <property type="entry name" value="Duplicated hybrid motif"/>
    <property type="match status" value="1"/>
</dbReference>
<feature type="transmembrane region" description="Helical" evidence="12">
    <location>
        <begin position="104"/>
        <end position="132"/>
    </location>
</feature>
<dbReference type="PROSITE" id="PS51098">
    <property type="entry name" value="PTS_EIIB_TYPE_1"/>
    <property type="match status" value="1"/>
</dbReference>
<dbReference type="GO" id="GO:0009401">
    <property type="term" value="P:phosphoenolpyruvate-dependent sugar phosphotransferase system"/>
    <property type="evidence" value="ECO:0007669"/>
    <property type="project" value="UniProtKB-KW"/>
</dbReference>
<feature type="transmembrane region" description="Helical" evidence="12">
    <location>
        <begin position="331"/>
        <end position="348"/>
    </location>
</feature>
<evidence type="ECO:0000256" key="12">
    <source>
        <dbReference type="SAM" id="Phobius"/>
    </source>
</evidence>
<sequence>MKTEDLAKQILDIIGVSNITYATHCATRLRFNVKDEALVDLKALDRLEGVLKAQFSSGQLQIVIGAKVKSVFDAVSGILDLEPNNIEVQEVKQKKNPISRVVETIAGVFGPVIPVLIGCGMVKSVFSILIAMKLIETSSGTYQIFNLISDLIFYFFPFFLAVSAAKKFKTNEYLAVALAGAYMYPTIMEGAMNAAKTGISSLSFFGLPILLVNYKSTIIPIILSVWVMSYVYRFIDKRIPDMFKILFVPMLVLFIMVPLGLIVIGPFGTYIGSSVAQIVTYLYTANGVIGSFLFGTFRPVLIIFGMHYAITPINSQLIAEYGYSVISPANLTGNLAQAGACLGVFLLLKNKISKSGALTSGVTALFGITEPAIFGYNLKYKKPFICAMVAGGIGAAYINVWGGGATALILPGLLALPTYIADSYIHILIGVAISISLALIGVLIFGIDEDKVPASVSGSTGTTDAATSTAAATVQNTSAEKMNSTSEVAGPGEKIMVGSPINGVVKNISEIDDPIFALGSGAAIESEDGKVFAPFDGTVLSLFPTKHAIGLVSAEGVEMLIHVGINTVKLKGKYFTTHVQQDQKVKQGDLLIEFDREAIKAAGFDTVVPVIISNTYAYQGVDQVAVNRVAKNEALLCIHT</sequence>
<evidence type="ECO:0000256" key="9">
    <source>
        <dbReference type="ARBA" id="ARBA00022989"/>
    </source>
</evidence>
<evidence type="ECO:0000256" key="11">
    <source>
        <dbReference type="PROSITE-ProRule" id="PRU00421"/>
    </source>
</evidence>
<feature type="transmembrane region" description="Helical" evidence="12">
    <location>
        <begin position="270"/>
        <end position="293"/>
    </location>
</feature>